<gene>
    <name evidence="2" type="ORF">CYMTET_17328</name>
</gene>
<dbReference type="AlphaFoldDB" id="A0AAE0L7E1"/>
<evidence type="ECO:0000256" key="1">
    <source>
        <dbReference type="SAM" id="MobiDB-lite"/>
    </source>
</evidence>
<evidence type="ECO:0000313" key="2">
    <source>
        <dbReference type="EMBL" id="KAK3274489.1"/>
    </source>
</evidence>
<evidence type="ECO:0000313" key="3">
    <source>
        <dbReference type="Proteomes" id="UP001190700"/>
    </source>
</evidence>
<feature type="region of interest" description="Disordered" evidence="1">
    <location>
        <begin position="35"/>
        <end position="55"/>
    </location>
</feature>
<name>A0AAE0L7E1_9CHLO</name>
<protein>
    <submittedName>
        <fullName evidence="2">Uncharacterized protein</fullName>
    </submittedName>
</protein>
<dbReference type="Proteomes" id="UP001190700">
    <property type="component" value="Unassembled WGS sequence"/>
</dbReference>
<comment type="caution">
    <text evidence="2">The sequence shown here is derived from an EMBL/GenBank/DDBJ whole genome shotgun (WGS) entry which is preliminary data.</text>
</comment>
<organism evidence="2 3">
    <name type="scientific">Cymbomonas tetramitiformis</name>
    <dbReference type="NCBI Taxonomy" id="36881"/>
    <lineage>
        <taxon>Eukaryota</taxon>
        <taxon>Viridiplantae</taxon>
        <taxon>Chlorophyta</taxon>
        <taxon>Pyramimonadophyceae</taxon>
        <taxon>Pyramimonadales</taxon>
        <taxon>Pyramimonadaceae</taxon>
        <taxon>Cymbomonas</taxon>
    </lineage>
</organism>
<reference evidence="2 3" key="1">
    <citation type="journal article" date="2015" name="Genome Biol. Evol.">
        <title>Comparative Genomics of a Bacterivorous Green Alga Reveals Evolutionary Causalities and Consequences of Phago-Mixotrophic Mode of Nutrition.</title>
        <authorList>
            <person name="Burns J.A."/>
            <person name="Paasch A."/>
            <person name="Narechania A."/>
            <person name="Kim E."/>
        </authorList>
    </citation>
    <scope>NUCLEOTIDE SEQUENCE [LARGE SCALE GENOMIC DNA]</scope>
    <source>
        <strain evidence="2 3">PLY_AMNH</strain>
    </source>
</reference>
<proteinExistence type="predicted"/>
<keyword evidence="3" id="KW-1185">Reference proteome</keyword>
<accession>A0AAE0L7E1</accession>
<sequence>MDQFCVSLEQQPANCEINFNNFDVANDNHDILPYDSDDSSCVSDEPAAEDSVVPPPQPVSCGGAFSPTFARFATPLIILALLCVGATAAPITACGVGGVPQTDFDYFILTAGGAGRVHHAPPEPPPTSNSPICTASPFTPTTGEIENFNNDFIVLRAAAPVHRHGPSG</sequence>
<dbReference type="EMBL" id="LGRX02007694">
    <property type="protein sequence ID" value="KAK3274489.1"/>
    <property type="molecule type" value="Genomic_DNA"/>
</dbReference>